<dbReference type="GO" id="GO:0005829">
    <property type="term" value="C:cytosol"/>
    <property type="evidence" value="ECO:0007669"/>
    <property type="project" value="TreeGrafter"/>
</dbReference>
<gene>
    <name evidence="2" type="primary">LOC111308911</name>
</gene>
<dbReference type="GO" id="GO:0036033">
    <property type="term" value="F:mediator complex binding"/>
    <property type="evidence" value="ECO:0007669"/>
    <property type="project" value="InterPro"/>
</dbReference>
<dbReference type="InterPro" id="IPR037502">
    <property type="entry name" value="CBP1"/>
</dbReference>
<accession>A0A6P6AEN5</accession>
<dbReference type="RefSeq" id="XP_022763330.1">
    <property type="nucleotide sequence ID" value="XM_022907595.1"/>
</dbReference>
<name>A0A6P6AEN5_DURZI</name>
<evidence type="ECO:0000313" key="2">
    <source>
        <dbReference type="RefSeq" id="XP_022763330.1"/>
    </source>
</evidence>
<dbReference type="AlphaFoldDB" id="A0A6P6AEN5"/>
<sequence>MINSILLRSSSSPLLVDVKDIDHTGLPPSSKTRFASTIRCSSSRDVYIPKLAPFNSTKLERYLKEPPLIEKTKNELTDYCTTLEGDDCYRCWRAYFELKDLEREMPKEDLEKLILKAESVESLIGFVHGVASIYNKGNDNWLSSMAKPLHSEDEGKKFFHIPDGLPKSAEEIEEEERATMPDSPYTRFLRVKGPFPAWYSRT</sequence>
<organism evidence="1 2">
    <name type="scientific">Durio zibethinus</name>
    <name type="common">Durian</name>
    <dbReference type="NCBI Taxonomy" id="66656"/>
    <lineage>
        <taxon>Eukaryota</taxon>
        <taxon>Viridiplantae</taxon>
        <taxon>Streptophyta</taxon>
        <taxon>Embryophyta</taxon>
        <taxon>Tracheophyta</taxon>
        <taxon>Spermatophyta</taxon>
        <taxon>Magnoliopsida</taxon>
        <taxon>eudicotyledons</taxon>
        <taxon>Gunneridae</taxon>
        <taxon>Pentapetalae</taxon>
        <taxon>rosids</taxon>
        <taxon>malvids</taxon>
        <taxon>Malvales</taxon>
        <taxon>Malvaceae</taxon>
        <taxon>Helicteroideae</taxon>
        <taxon>Durio</taxon>
    </lineage>
</organism>
<dbReference type="GO" id="GO:0005634">
    <property type="term" value="C:nucleus"/>
    <property type="evidence" value="ECO:0007669"/>
    <property type="project" value="TreeGrafter"/>
</dbReference>
<dbReference type="PANTHER" id="PTHR36345">
    <property type="entry name" value="CCG-BINDING PROTEIN 1"/>
    <property type="match status" value="1"/>
</dbReference>
<dbReference type="GeneID" id="111308911"/>
<dbReference type="Proteomes" id="UP000515121">
    <property type="component" value="Unplaced"/>
</dbReference>
<dbReference type="PANTHER" id="PTHR36345:SF1">
    <property type="entry name" value="CCG-BINDING PROTEIN 1"/>
    <property type="match status" value="1"/>
</dbReference>
<dbReference type="OrthoDB" id="1924011at2759"/>
<proteinExistence type="predicted"/>
<dbReference type="KEGG" id="dzi:111308911"/>
<evidence type="ECO:0000313" key="1">
    <source>
        <dbReference type="Proteomes" id="UP000515121"/>
    </source>
</evidence>
<reference evidence="2" key="1">
    <citation type="submission" date="2025-08" db="UniProtKB">
        <authorList>
            <consortium name="RefSeq"/>
        </authorList>
    </citation>
    <scope>IDENTIFICATION</scope>
    <source>
        <tissue evidence="2">Fruit stalk</tissue>
    </source>
</reference>
<keyword evidence="1" id="KW-1185">Reference proteome</keyword>
<protein>
    <submittedName>
        <fullName evidence="2">CCG-binding protein 1</fullName>
    </submittedName>
</protein>
<dbReference type="GO" id="GO:0010183">
    <property type="term" value="P:pollen tube guidance"/>
    <property type="evidence" value="ECO:0007669"/>
    <property type="project" value="InterPro"/>
</dbReference>